<dbReference type="InterPro" id="IPR001647">
    <property type="entry name" value="HTH_TetR"/>
</dbReference>
<name>A0ABT9NJT6_9ACTN</name>
<keyword evidence="1" id="KW-0805">Transcription regulation</keyword>
<evidence type="ECO:0000313" key="7">
    <source>
        <dbReference type="EMBL" id="MDP9820671.1"/>
    </source>
</evidence>
<dbReference type="PANTHER" id="PTHR30055:SF234">
    <property type="entry name" value="HTH-TYPE TRANSCRIPTIONAL REGULATOR BETI"/>
    <property type="match status" value="1"/>
</dbReference>
<proteinExistence type="predicted"/>
<organism evidence="7 8">
    <name type="scientific">Nocardioides massiliensis</name>
    <dbReference type="NCBI Taxonomy" id="1325935"/>
    <lineage>
        <taxon>Bacteria</taxon>
        <taxon>Bacillati</taxon>
        <taxon>Actinomycetota</taxon>
        <taxon>Actinomycetes</taxon>
        <taxon>Propionibacteriales</taxon>
        <taxon>Nocardioidaceae</taxon>
        <taxon>Nocardioides</taxon>
    </lineage>
</organism>
<dbReference type="InterPro" id="IPR009057">
    <property type="entry name" value="Homeodomain-like_sf"/>
</dbReference>
<dbReference type="PANTHER" id="PTHR30055">
    <property type="entry name" value="HTH-TYPE TRANSCRIPTIONAL REGULATOR RUTR"/>
    <property type="match status" value="1"/>
</dbReference>
<dbReference type="RefSeq" id="WP_181642649.1">
    <property type="nucleotide sequence ID" value="NZ_CCXJ01000788.2"/>
</dbReference>
<evidence type="ECO:0000256" key="2">
    <source>
        <dbReference type="ARBA" id="ARBA00023125"/>
    </source>
</evidence>
<reference evidence="7 8" key="1">
    <citation type="submission" date="2023-07" db="EMBL/GenBank/DDBJ databases">
        <title>Sequencing the genomes of 1000 actinobacteria strains.</title>
        <authorList>
            <person name="Klenk H.-P."/>
        </authorList>
    </citation>
    <scope>NUCLEOTIDE SEQUENCE [LARGE SCALE GENOMIC DNA]</scope>
    <source>
        <strain evidence="7 8">GD13</strain>
    </source>
</reference>
<dbReference type="PROSITE" id="PS50977">
    <property type="entry name" value="HTH_TETR_2"/>
    <property type="match status" value="1"/>
</dbReference>
<evidence type="ECO:0000256" key="3">
    <source>
        <dbReference type="ARBA" id="ARBA00023163"/>
    </source>
</evidence>
<evidence type="ECO:0000259" key="6">
    <source>
        <dbReference type="PROSITE" id="PS50977"/>
    </source>
</evidence>
<feature type="region of interest" description="Disordered" evidence="5">
    <location>
        <begin position="1"/>
        <end position="28"/>
    </location>
</feature>
<dbReference type="SUPFAM" id="SSF46689">
    <property type="entry name" value="Homeodomain-like"/>
    <property type="match status" value="1"/>
</dbReference>
<dbReference type="InterPro" id="IPR023772">
    <property type="entry name" value="DNA-bd_HTH_TetR-type_CS"/>
</dbReference>
<dbReference type="PRINTS" id="PR00455">
    <property type="entry name" value="HTHTETR"/>
</dbReference>
<feature type="domain" description="HTH tetR-type" evidence="6">
    <location>
        <begin position="32"/>
        <end position="92"/>
    </location>
</feature>
<dbReference type="Proteomes" id="UP001240447">
    <property type="component" value="Unassembled WGS sequence"/>
</dbReference>
<evidence type="ECO:0000313" key="8">
    <source>
        <dbReference type="Proteomes" id="UP001240447"/>
    </source>
</evidence>
<evidence type="ECO:0000256" key="5">
    <source>
        <dbReference type="SAM" id="MobiDB-lite"/>
    </source>
</evidence>
<feature type="compositionally biased region" description="Low complexity" evidence="5">
    <location>
        <begin position="7"/>
        <end position="20"/>
    </location>
</feature>
<evidence type="ECO:0000256" key="4">
    <source>
        <dbReference type="PROSITE-ProRule" id="PRU00335"/>
    </source>
</evidence>
<dbReference type="Pfam" id="PF00440">
    <property type="entry name" value="TetR_N"/>
    <property type="match status" value="1"/>
</dbReference>
<dbReference type="EMBL" id="JAUSQM010000001">
    <property type="protein sequence ID" value="MDP9820671.1"/>
    <property type="molecule type" value="Genomic_DNA"/>
</dbReference>
<dbReference type="PROSITE" id="PS01081">
    <property type="entry name" value="HTH_TETR_1"/>
    <property type="match status" value="1"/>
</dbReference>
<protein>
    <submittedName>
        <fullName evidence="7">AcrR family transcriptional regulator</fullName>
    </submittedName>
</protein>
<sequence>MSSQLSAAPVGPVAAVPGGASHTRRELNPRQADTVARVLVAAHEELRAVGYDQLTIRSVAARAGVAPATAYTYFGSKNHLVAELFARRIVEHMADYLEARAPDATATPLERVVALVHEVTGFLGSEPDLAQAVTPALLGSDPDVQHLRLRIGMGWAEWFAGALGPDLQAEQPDLLDALMLLLSGGLLQSGMGLMTYAQLGERLTRSVRVMMEDSR</sequence>
<feature type="DNA-binding region" description="H-T-H motif" evidence="4">
    <location>
        <begin position="55"/>
        <end position="74"/>
    </location>
</feature>
<accession>A0ABT9NJT6</accession>
<dbReference type="Gene3D" id="1.10.357.10">
    <property type="entry name" value="Tetracycline Repressor, domain 2"/>
    <property type="match status" value="1"/>
</dbReference>
<keyword evidence="2 4" id="KW-0238">DNA-binding</keyword>
<keyword evidence="8" id="KW-1185">Reference proteome</keyword>
<comment type="caution">
    <text evidence="7">The sequence shown here is derived from an EMBL/GenBank/DDBJ whole genome shotgun (WGS) entry which is preliminary data.</text>
</comment>
<dbReference type="InterPro" id="IPR050109">
    <property type="entry name" value="HTH-type_TetR-like_transc_reg"/>
</dbReference>
<gene>
    <name evidence="7" type="ORF">J2S59_000480</name>
</gene>
<keyword evidence="3" id="KW-0804">Transcription</keyword>
<evidence type="ECO:0000256" key="1">
    <source>
        <dbReference type="ARBA" id="ARBA00023015"/>
    </source>
</evidence>